<evidence type="ECO:0000313" key="15">
    <source>
        <dbReference type="EMBL" id="QCY41329.1"/>
    </source>
</evidence>
<evidence type="ECO:0000256" key="6">
    <source>
        <dbReference type="ARBA" id="ARBA00022723"/>
    </source>
</evidence>
<dbReference type="PRINTS" id="PR00385">
    <property type="entry name" value="P450"/>
</dbReference>
<dbReference type="InterPro" id="IPR001128">
    <property type="entry name" value="Cyt_P450"/>
</dbReference>
<feature type="binding site" description="axial binding residue" evidence="13">
    <location>
        <position position="422"/>
    </location>
    <ligand>
        <name>heme</name>
        <dbReference type="ChEBI" id="CHEBI:30413"/>
    </ligand>
    <ligandPart>
        <name>Fe</name>
        <dbReference type="ChEBI" id="CHEBI:18248"/>
    </ligandPart>
</feature>
<dbReference type="AlphaFoldDB" id="A0A5P1JZ43"/>
<dbReference type="EMBL" id="MK862559">
    <property type="protein sequence ID" value="QCY41329.1"/>
    <property type="molecule type" value="mRNA"/>
</dbReference>
<keyword evidence="10 13" id="KW-0408">Iron</keyword>
<dbReference type="PRINTS" id="PR00463">
    <property type="entry name" value="EP450I"/>
</dbReference>
<proteinExistence type="evidence at transcript level"/>
<dbReference type="PANTHER" id="PTHR24292:SF54">
    <property type="entry name" value="CYP9F3-RELATED"/>
    <property type="match status" value="1"/>
</dbReference>
<name>A0A5P1JZ43_9HEMI</name>
<evidence type="ECO:0000256" key="8">
    <source>
        <dbReference type="ARBA" id="ARBA00022848"/>
    </source>
</evidence>
<dbReference type="PANTHER" id="PTHR24292">
    <property type="entry name" value="CYTOCHROME P450"/>
    <property type="match status" value="1"/>
</dbReference>
<comment type="subcellular location">
    <subcellularLocation>
        <location evidence="3">Endoplasmic reticulum membrane</location>
        <topology evidence="3">Peripheral membrane protein</topology>
    </subcellularLocation>
    <subcellularLocation>
        <location evidence="2">Microsome membrane</location>
        <topology evidence="2">Peripheral membrane protein</topology>
    </subcellularLocation>
</comment>
<keyword evidence="11 14" id="KW-0503">Monooxygenase</keyword>
<keyword evidence="8" id="KW-0492">Microsome</keyword>
<dbReference type="SUPFAM" id="SSF48264">
    <property type="entry name" value="Cytochrome P450"/>
    <property type="match status" value="1"/>
</dbReference>
<keyword evidence="5 13" id="KW-0349">Heme</keyword>
<evidence type="ECO:0000256" key="12">
    <source>
        <dbReference type="ARBA" id="ARBA00023136"/>
    </source>
</evidence>
<dbReference type="Gene3D" id="1.10.630.10">
    <property type="entry name" value="Cytochrome P450"/>
    <property type="match status" value="1"/>
</dbReference>
<evidence type="ECO:0000256" key="5">
    <source>
        <dbReference type="ARBA" id="ARBA00022617"/>
    </source>
</evidence>
<evidence type="ECO:0000256" key="11">
    <source>
        <dbReference type="ARBA" id="ARBA00023033"/>
    </source>
</evidence>
<comment type="similarity">
    <text evidence="4 14">Belongs to the cytochrome P450 family.</text>
</comment>
<dbReference type="InterPro" id="IPR036396">
    <property type="entry name" value="Cyt_P450_sf"/>
</dbReference>
<dbReference type="FunFam" id="1.10.630.10:FF:000042">
    <property type="entry name" value="Cytochrome P450"/>
    <property type="match status" value="1"/>
</dbReference>
<evidence type="ECO:0000256" key="2">
    <source>
        <dbReference type="ARBA" id="ARBA00004174"/>
    </source>
</evidence>
<gene>
    <name evidence="15" type="primary">CYP6PZ1</name>
</gene>
<evidence type="ECO:0000256" key="14">
    <source>
        <dbReference type="RuleBase" id="RU000461"/>
    </source>
</evidence>
<evidence type="ECO:0000256" key="13">
    <source>
        <dbReference type="PIRSR" id="PIRSR602401-1"/>
    </source>
</evidence>
<evidence type="ECO:0000256" key="7">
    <source>
        <dbReference type="ARBA" id="ARBA00022824"/>
    </source>
</evidence>
<dbReference type="GO" id="GO:0020037">
    <property type="term" value="F:heme binding"/>
    <property type="evidence" value="ECO:0007669"/>
    <property type="project" value="InterPro"/>
</dbReference>
<dbReference type="Pfam" id="PF00067">
    <property type="entry name" value="p450"/>
    <property type="match status" value="1"/>
</dbReference>
<keyword evidence="12" id="KW-0472">Membrane</keyword>
<evidence type="ECO:0000256" key="4">
    <source>
        <dbReference type="ARBA" id="ARBA00010617"/>
    </source>
</evidence>
<accession>A0A5P1JZ43</accession>
<dbReference type="InterPro" id="IPR017972">
    <property type="entry name" value="Cyt_P450_CS"/>
</dbReference>
<evidence type="ECO:0000256" key="1">
    <source>
        <dbReference type="ARBA" id="ARBA00001971"/>
    </source>
</evidence>
<dbReference type="GO" id="GO:0005789">
    <property type="term" value="C:endoplasmic reticulum membrane"/>
    <property type="evidence" value="ECO:0007669"/>
    <property type="project" value="UniProtKB-SubCell"/>
</dbReference>
<evidence type="ECO:0000256" key="10">
    <source>
        <dbReference type="ARBA" id="ARBA00023004"/>
    </source>
</evidence>
<keyword evidence="9 14" id="KW-0560">Oxidoreductase</keyword>
<protein>
    <submittedName>
        <fullName evidence="15">Cytochrome P450 6PZ1</fullName>
    </submittedName>
</protein>
<evidence type="ECO:0000256" key="3">
    <source>
        <dbReference type="ARBA" id="ARBA00004406"/>
    </source>
</evidence>
<dbReference type="PROSITE" id="PS00086">
    <property type="entry name" value="CYTOCHROME_P450"/>
    <property type="match status" value="1"/>
</dbReference>
<dbReference type="CDD" id="cd11056">
    <property type="entry name" value="CYP6-like"/>
    <property type="match status" value="1"/>
</dbReference>
<dbReference type="InterPro" id="IPR050476">
    <property type="entry name" value="Insect_CytP450_Detox"/>
</dbReference>
<dbReference type="GO" id="GO:0004497">
    <property type="term" value="F:monooxygenase activity"/>
    <property type="evidence" value="ECO:0007669"/>
    <property type="project" value="UniProtKB-KW"/>
</dbReference>
<reference evidence="15" key="1">
    <citation type="submission" date="2019-04" db="EMBL/GenBank/DDBJ databases">
        <title>Molecular characterization and expression patterns of Phenacoccus solenopsis (Hemiptera:Pseudococcidae) cytochrome P450 monooxygenase genes and their response to host stress.</title>
        <authorList>
            <person name="Xi L."/>
            <person name="Liu D."/>
            <person name="Ma L."/>
            <person name="Zhang Y."/>
            <person name="Sheng R."/>
            <person name="Zhang S."/>
            <person name="Dang X."/>
            <person name="Li G."/>
            <person name="Miao Y."/>
            <person name="Jiang J."/>
        </authorList>
    </citation>
    <scope>NUCLEOTIDE SEQUENCE</scope>
</reference>
<dbReference type="InterPro" id="IPR002401">
    <property type="entry name" value="Cyt_P450_E_grp-I"/>
</dbReference>
<dbReference type="GO" id="GO:0016705">
    <property type="term" value="F:oxidoreductase activity, acting on paired donors, with incorporation or reduction of molecular oxygen"/>
    <property type="evidence" value="ECO:0007669"/>
    <property type="project" value="InterPro"/>
</dbReference>
<dbReference type="GO" id="GO:0005506">
    <property type="term" value="F:iron ion binding"/>
    <property type="evidence" value="ECO:0007669"/>
    <property type="project" value="InterPro"/>
</dbReference>
<keyword evidence="7" id="KW-0256">Endoplasmic reticulum</keyword>
<evidence type="ECO:0000256" key="9">
    <source>
        <dbReference type="ARBA" id="ARBA00023002"/>
    </source>
</evidence>
<keyword evidence="6 13" id="KW-0479">Metal-binding</keyword>
<comment type="cofactor">
    <cofactor evidence="1 13">
        <name>heme</name>
        <dbReference type="ChEBI" id="CHEBI:30413"/>
    </cofactor>
</comment>
<organism evidence="15">
    <name type="scientific">Phenacoccus solenopsis</name>
    <name type="common">Solenopsis mealybug</name>
    <dbReference type="NCBI Taxonomy" id="483260"/>
    <lineage>
        <taxon>Eukaryota</taxon>
        <taxon>Metazoa</taxon>
        <taxon>Ecdysozoa</taxon>
        <taxon>Arthropoda</taxon>
        <taxon>Hexapoda</taxon>
        <taxon>Insecta</taxon>
        <taxon>Pterygota</taxon>
        <taxon>Neoptera</taxon>
        <taxon>Paraneoptera</taxon>
        <taxon>Hemiptera</taxon>
        <taxon>Sternorrhyncha</taxon>
        <taxon>Coccoidea</taxon>
        <taxon>Pseudococcidae</taxon>
        <taxon>Phenacoccus</taxon>
    </lineage>
</organism>
<sequence>MSQIFLLRTSLAEIYRDIYNKLEPHKFGGIFAVKKKTIIIRDPELIKNVLIKDFEYFHDRGTKVDQEVDPLGYHLFNMRGEEWKNLRIKLTSTFTTGKMKMMFPLVNECGKKLNTVLANLPDSEGFDIKDLAARFTTDTIGTCAFGLETNSLDNPDSEFRRMGKAIFKFRYQSLIRSVWTSIPPTLIKRLKLDFIEKKIQDYFMEIVDETVQYREKNKISRNDFLDLLIALKNNTIIEKFQDTAETDDLEKFLAQVGDKRIKSNIDMSNAMLAAQCFVFFIAGFETSSTTLGFLLLELAQNEEIQNKVRDEIRAVLENNDNELTYDSMKQMTYTDMAIAEALRKYPPAGILMREANKNYKIPNTKIIIPANTAIIIPVFGIHRDAKYYDNPEEFRPERFTEREKAKRPHYTYLPFGEGPRVCIAERFAKMQVKIGLVYMLKDFSYHLSPKMKFPLEFEKNFGLLTVRNGIWLQRTKL</sequence>